<proteinExistence type="predicted"/>
<feature type="non-terminal residue" evidence="4">
    <location>
        <position position="1012"/>
    </location>
</feature>
<feature type="signal peptide" evidence="2">
    <location>
        <begin position="1"/>
        <end position="27"/>
    </location>
</feature>
<dbReference type="Pfam" id="PF00092">
    <property type="entry name" value="VWA"/>
    <property type="match status" value="1"/>
</dbReference>
<sequence length="1012" mass="110426">MKGKVKRSIAFLMVLLMVFNIGITAYAEGNPSNLDEVMEDIVLTPEESEGNSANPLEIEESTEEVAEEPAQETGEIEEQPAEPVQEEGEAEQPAEQTPDAGETENPVTEPVSEEGEVEEQPAEPVQEEGEAEQPAEQTPEPGTTEGLPEEVTPQPVDQTPIAIVEKAYEIQYLLQGTEEAIEGLEPIRGTAEVGTTIEIPHPEIEGYKVVDGQATSLVINEDEELNKVIVYYEKVEVAGEITLTVNHILIHDGKKLTHTEIIEGFKVGDAIKGSDYAVNEEGLLFIESKPVELTLGYGNNVIELIYELKDRIEEETSHEDAGKDNIVSGDTTLIEEPIIVNPLVTKLQKMPLLKAFTGFSILAEVTGNTKIGYPENENPVEYPQFPNPGYVRMEKSAQWVDKSKGTAKVVFNIKGQPVQQGVDAVLIIDRSGSMADKVTRQEVCGGKVELKYGSSSANFWGTVETRVARNVCNKCGKVYESVTQTRYRDYPWDSWGPWSPAPPAPHTDPCDNIITVSSNETRMDIAKEAAISFVRSMFTPSSGMDTSPNRVGLVSFSGDSGWPQYNLDYTEEVQISGSDAESTLIQKINSLRGNGQNGTSYDAAFTGAKNLLDKREDKSRPAYIIFLTDGDPNRGSENPKIAAQLKNDGVTIYAIGFQAGQTAYNKLKNIATQPGENYAFSVDDASTLVPLFNTIANNIKIAGTNAVLTDTIDSRYFHIDSGVANSVVASAGTNATVKGNTVTWIIGDITANGASLTIYIKLNDDILDAINEVESYPTNESARLTYKNFNEVNCAQIVDSPELTIGAGKITKEYYLVDGEGYPVNEAGTRIPFGDRVVLGSELFETIIDSKKTSLLPSGIYNPEASATITYNGNRYVYEPNSASHGGNTSGGDVVIDIDSDNQDDFIKTVYFGYKIKGQGEKLNITNYKGVYDGQPHSIEVTNLIAGDKVYYSEDGTNWSEKKPSYTNVGTYPVHVKVENPNYEDRTGEGTVEITPKAVTIKVNDARKIYGE</sequence>
<dbReference type="RefSeq" id="WP_139249896.1">
    <property type="nucleotide sequence ID" value="NZ_FQZS01000004.1"/>
</dbReference>
<organism evidence="4 5">
    <name type="scientific">Lutispora thermophila DSM 19022</name>
    <dbReference type="NCBI Taxonomy" id="1122184"/>
    <lineage>
        <taxon>Bacteria</taxon>
        <taxon>Bacillati</taxon>
        <taxon>Bacillota</taxon>
        <taxon>Clostridia</taxon>
        <taxon>Lutisporales</taxon>
        <taxon>Lutisporaceae</taxon>
        <taxon>Lutispora</taxon>
    </lineage>
</organism>
<dbReference type="OrthoDB" id="9806395at2"/>
<evidence type="ECO:0000256" key="2">
    <source>
        <dbReference type="SAM" id="SignalP"/>
    </source>
</evidence>
<protein>
    <submittedName>
        <fullName evidence="4">von Willebrand factor type A domain-containing protein</fullName>
    </submittedName>
</protein>
<feature type="domain" description="VWFA" evidence="3">
    <location>
        <begin position="511"/>
        <end position="695"/>
    </location>
</feature>
<feature type="compositionally biased region" description="Acidic residues" evidence="1">
    <location>
        <begin position="111"/>
        <end position="133"/>
    </location>
</feature>
<feature type="compositionally biased region" description="Low complexity" evidence="1">
    <location>
        <begin position="134"/>
        <end position="153"/>
    </location>
</feature>
<dbReference type="CDD" id="cd00198">
    <property type="entry name" value="vWFA"/>
    <property type="match status" value="1"/>
</dbReference>
<reference evidence="4 5" key="1">
    <citation type="submission" date="2016-11" db="EMBL/GenBank/DDBJ databases">
        <authorList>
            <person name="Jaros S."/>
            <person name="Januszkiewicz K."/>
            <person name="Wedrychowicz H."/>
        </authorList>
    </citation>
    <scope>NUCLEOTIDE SEQUENCE [LARGE SCALE GENOMIC DNA]</scope>
    <source>
        <strain evidence="4 5">DSM 19022</strain>
    </source>
</reference>
<dbReference type="Proteomes" id="UP000184442">
    <property type="component" value="Unassembled WGS sequence"/>
</dbReference>
<dbReference type="STRING" id="1122184.SAMN02745176_00656"/>
<gene>
    <name evidence="4" type="ORF">SAMN02745176_00656</name>
</gene>
<dbReference type="EMBL" id="FQZS01000004">
    <property type="protein sequence ID" value="SHI55164.1"/>
    <property type="molecule type" value="Genomic_DNA"/>
</dbReference>
<keyword evidence="2" id="KW-0732">Signal</keyword>
<evidence type="ECO:0000313" key="4">
    <source>
        <dbReference type="EMBL" id="SHI55164.1"/>
    </source>
</evidence>
<dbReference type="InterPro" id="IPR050525">
    <property type="entry name" value="ECM_Assembly_Org"/>
</dbReference>
<dbReference type="AlphaFoldDB" id="A0A1M6C318"/>
<dbReference type="PANTHER" id="PTHR24020">
    <property type="entry name" value="COLLAGEN ALPHA"/>
    <property type="match status" value="1"/>
</dbReference>
<feature type="compositionally biased region" description="Acidic residues" evidence="1">
    <location>
        <begin position="57"/>
        <end position="92"/>
    </location>
</feature>
<dbReference type="Gene3D" id="3.40.50.410">
    <property type="entry name" value="von Willebrand factor, type A domain"/>
    <property type="match status" value="1"/>
</dbReference>
<dbReference type="InterPro" id="IPR036465">
    <property type="entry name" value="vWFA_dom_sf"/>
</dbReference>
<dbReference type="InterPro" id="IPR002035">
    <property type="entry name" value="VWF_A"/>
</dbReference>
<feature type="region of interest" description="Disordered" evidence="1">
    <location>
        <begin position="45"/>
        <end position="155"/>
    </location>
</feature>
<dbReference type="PROSITE" id="PS50234">
    <property type="entry name" value="VWFA"/>
    <property type="match status" value="1"/>
</dbReference>
<dbReference type="SUPFAM" id="SSF53300">
    <property type="entry name" value="vWA-like"/>
    <property type="match status" value="1"/>
</dbReference>
<dbReference type="SMART" id="SM00327">
    <property type="entry name" value="VWA"/>
    <property type="match status" value="1"/>
</dbReference>
<evidence type="ECO:0000313" key="5">
    <source>
        <dbReference type="Proteomes" id="UP000184442"/>
    </source>
</evidence>
<feature type="chain" id="PRO_5012680479" evidence="2">
    <location>
        <begin position="28"/>
        <end position="1012"/>
    </location>
</feature>
<accession>A0A1M6C318</accession>
<evidence type="ECO:0000259" key="3">
    <source>
        <dbReference type="PROSITE" id="PS50234"/>
    </source>
</evidence>
<keyword evidence="5" id="KW-1185">Reference proteome</keyword>
<evidence type="ECO:0000256" key="1">
    <source>
        <dbReference type="SAM" id="MobiDB-lite"/>
    </source>
</evidence>
<name>A0A1M6C318_9FIRM</name>